<keyword evidence="4" id="KW-1185">Reference proteome</keyword>
<proteinExistence type="predicted"/>
<keyword evidence="2" id="KW-0812">Transmembrane</keyword>
<feature type="compositionally biased region" description="Polar residues" evidence="1">
    <location>
        <begin position="170"/>
        <end position="181"/>
    </location>
</feature>
<feature type="region of interest" description="Disordered" evidence="1">
    <location>
        <begin position="170"/>
        <end position="191"/>
    </location>
</feature>
<organism evidence="3 4">
    <name type="scientific">Prorocentrum cordatum</name>
    <dbReference type="NCBI Taxonomy" id="2364126"/>
    <lineage>
        <taxon>Eukaryota</taxon>
        <taxon>Sar</taxon>
        <taxon>Alveolata</taxon>
        <taxon>Dinophyceae</taxon>
        <taxon>Prorocentrales</taxon>
        <taxon>Prorocentraceae</taxon>
        <taxon>Prorocentrum</taxon>
    </lineage>
</organism>
<feature type="transmembrane region" description="Helical" evidence="2">
    <location>
        <begin position="34"/>
        <end position="52"/>
    </location>
</feature>
<sequence>MPMETDHASIIFNVEETTLGKEPFKILFELLDESLAQALSVCLLSVVAMQHIRSVISNWTFPEWHVLHLQLFGIFLLYALIPCFVNPDHELGETPEGGRSPLTNRLAGAAAAFLEGFGALLIVIAVPRRLVCFRSKRRAAGASASRRASVSSAPSVDGLAEVKVETEMGSSTKPLLDSTQEPDALSPPNDPPARDPHDCLVVFFGCLAALLLLLVRPLLEVVPVGNELSVEVAAVRFAILPVGLALSLFAGVEVRRQANTNLDGFGFLFKYARAAHFVFAAFFTRAMFRYAGVLKMYPGVPFAARVITNAMAFMACFVVTQCVNPAEDEVVIASLDRQADILSQAQVASYQNVATFLAATRSNDRTACGRLLEADPSLLEARDAEGRTASDLARRDRHFRLWALLLAVRARSGAQSLRAAVCAVVSVLGPLEVLREVLRPPVPIAGSHDRLRRLPSKTIEPMGSERQELHPAWPGAVHDKGLVVAPWEKLPAEQEKEGLRMRNAWPWVSVDLYTSRLRSLDLTIILVSLALMGRAVSNIAGVHDLASPLAVRFLPDYPCTDVLRLDHCFHELVESALTNGDQTAKPVLLFLSEVMASTCVFFVVAALLQCNNAFFGSSSSSRVWFGVLAAFFLAGLVLQMQSFLDKLDELNPMLTFAGPADYNANERDEVNANERDEVTILSMTKDLVTASLATMGLFACLTGILTSQKHNTFQRSEMAALWYTTSNFKPPRNVVALRREPPEAGDVLLLAPQEFGAEAEEMKVVVTRTNSDGTCDVARAGPDGRRYRSVLYKYLRREGMGHGTRGAMMRKKLFEKALNLPPMFLIALLCCVPVLAVLVNLMFETVDAQLVKLYRVHAVASLVRWDDHSYVISTEDEGPPWADDTAVRAKKAKLAADLKEWREAGNVGRYNHPRSYTDLHGKGGIIGISSAGAKTMNRPTRSQRSSSRT</sequence>
<feature type="transmembrane region" description="Helical" evidence="2">
    <location>
        <begin position="271"/>
        <end position="290"/>
    </location>
</feature>
<protein>
    <submittedName>
        <fullName evidence="3">Uncharacterized protein</fullName>
    </submittedName>
</protein>
<feature type="region of interest" description="Disordered" evidence="1">
    <location>
        <begin position="928"/>
        <end position="949"/>
    </location>
</feature>
<feature type="transmembrane region" description="Helical" evidence="2">
    <location>
        <begin position="231"/>
        <end position="250"/>
    </location>
</feature>
<accession>A0ABN9UBQ3</accession>
<dbReference type="Proteomes" id="UP001189429">
    <property type="component" value="Unassembled WGS sequence"/>
</dbReference>
<evidence type="ECO:0000256" key="2">
    <source>
        <dbReference type="SAM" id="Phobius"/>
    </source>
</evidence>
<evidence type="ECO:0000313" key="4">
    <source>
        <dbReference type="Proteomes" id="UP001189429"/>
    </source>
</evidence>
<comment type="caution">
    <text evidence="3">The sequence shown here is derived from an EMBL/GenBank/DDBJ whole genome shotgun (WGS) entry which is preliminary data.</text>
</comment>
<evidence type="ECO:0000256" key="1">
    <source>
        <dbReference type="SAM" id="MobiDB-lite"/>
    </source>
</evidence>
<reference evidence="3" key="1">
    <citation type="submission" date="2023-10" db="EMBL/GenBank/DDBJ databases">
        <authorList>
            <person name="Chen Y."/>
            <person name="Shah S."/>
            <person name="Dougan E. K."/>
            <person name="Thang M."/>
            <person name="Chan C."/>
        </authorList>
    </citation>
    <scope>NUCLEOTIDE SEQUENCE [LARGE SCALE GENOMIC DNA]</scope>
</reference>
<feature type="transmembrane region" description="Helical" evidence="2">
    <location>
        <begin position="587"/>
        <end position="611"/>
    </location>
</feature>
<name>A0ABN9UBQ3_9DINO</name>
<feature type="transmembrane region" description="Helical" evidence="2">
    <location>
        <begin position="623"/>
        <end position="644"/>
    </location>
</feature>
<evidence type="ECO:0000313" key="3">
    <source>
        <dbReference type="EMBL" id="CAK0855290.1"/>
    </source>
</evidence>
<keyword evidence="2" id="KW-1133">Transmembrane helix</keyword>
<gene>
    <name evidence="3" type="ORF">PCOR1329_LOCUS46070</name>
</gene>
<feature type="transmembrane region" description="Helical" evidence="2">
    <location>
        <begin position="64"/>
        <end position="87"/>
    </location>
</feature>
<feature type="transmembrane region" description="Helical" evidence="2">
    <location>
        <begin position="107"/>
        <end position="127"/>
    </location>
</feature>
<feature type="transmembrane region" description="Helical" evidence="2">
    <location>
        <begin position="818"/>
        <end position="843"/>
    </location>
</feature>
<dbReference type="EMBL" id="CAUYUJ010015537">
    <property type="protein sequence ID" value="CAK0855290.1"/>
    <property type="molecule type" value="Genomic_DNA"/>
</dbReference>
<feature type="transmembrane region" description="Helical" evidence="2">
    <location>
        <begin position="687"/>
        <end position="706"/>
    </location>
</feature>
<feature type="transmembrane region" description="Helical" evidence="2">
    <location>
        <begin position="199"/>
        <end position="219"/>
    </location>
</feature>
<keyword evidence="2" id="KW-0472">Membrane</keyword>